<comment type="similarity">
    <text evidence="1">Belongs to the remorin family.</text>
</comment>
<evidence type="ECO:0000313" key="4">
    <source>
        <dbReference type="EMBL" id="KAJ0206957.1"/>
    </source>
</evidence>
<dbReference type="OrthoDB" id="431557at2759"/>
<dbReference type="Pfam" id="PF03763">
    <property type="entry name" value="Remorin_C"/>
    <property type="match status" value="1"/>
</dbReference>
<feature type="domain" description="Remorin C-terminal" evidence="3">
    <location>
        <begin position="270"/>
        <end position="358"/>
    </location>
</feature>
<sequence length="378" mass="43056">MNPKILPILPFSLFNSPVLHSVEVEKRTRFQIPMPLQKHGVVTKMNVVEAPSTHGHGRPIFSFSFGSRKNLPSKWDNAEKWLINGHESPARGLIKSAAFAPKQQDEKVGAFSDDEKRVTRATCIFQGPKTVFLGHHHCSSDMLLKDKFADEVEPMEVLLEAKKTETDMTLAGSSTISRCSTPLKSRSPPRHNTPTTIGPLGLTNQSSSLDIGHIQEWHLAKLQPRTTLFDIITSKWSSREEEEEEDISKRLGYFEMKDESLENIPGPRPSAWEEKEKSEYCIRYQMEEAKIQAWVNLEKAKAEAESRKLEVKIEKMRSKHEEKLMKKMIVVDRKAEELRAAAELEHSEQVRKMSNSLNLNQSAHFSSHRGSCVCFIRN</sequence>
<dbReference type="PANTHER" id="PTHR31471:SF3">
    <property type="entry name" value="OS11G0616300 PROTEIN"/>
    <property type="match status" value="1"/>
</dbReference>
<feature type="compositionally biased region" description="Polar residues" evidence="2">
    <location>
        <begin position="171"/>
        <end position="203"/>
    </location>
</feature>
<comment type="caution">
    <text evidence="4">The sequence shown here is derived from an EMBL/GenBank/DDBJ whole genome shotgun (WGS) entry which is preliminary data.</text>
</comment>
<feature type="region of interest" description="Disordered" evidence="2">
    <location>
        <begin position="170"/>
        <end position="203"/>
    </location>
</feature>
<name>A0A9R1XGD0_LACSA</name>
<evidence type="ECO:0000256" key="2">
    <source>
        <dbReference type="SAM" id="MobiDB-lite"/>
    </source>
</evidence>
<proteinExistence type="inferred from homology"/>
<evidence type="ECO:0000256" key="1">
    <source>
        <dbReference type="ARBA" id="ARBA00005711"/>
    </source>
</evidence>
<dbReference type="AlphaFoldDB" id="A0A9R1XGD0"/>
<evidence type="ECO:0000259" key="3">
    <source>
        <dbReference type="Pfam" id="PF03763"/>
    </source>
</evidence>
<dbReference type="EMBL" id="NBSK02000005">
    <property type="protein sequence ID" value="KAJ0206957.1"/>
    <property type="molecule type" value="Genomic_DNA"/>
</dbReference>
<accession>A0A9R1XGD0</accession>
<dbReference type="Gramene" id="rna-gnl|WGS:NBSK|LSAT_5X137881_mrna">
    <property type="protein sequence ID" value="cds-PLY87147.1"/>
    <property type="gene ID" value="gene-LSAT_5X137881"/>
</dbReference>
<organism evidence="4 5">
    <name type="scientific">Lactuca sativa</name>
    <name type="common">Garden lettuce</name>
    <dbReference type="NCBI Taxonomy" id="4236"/>
    <lineage>
        <taxon>Eukaryota</taxon>
        <taxon>Viridiplantae</taxon>
        <taxon>Streptophyta</taxon>
        <taxon>Embryophyta</taxon>
        <taxon>Tracheophyta</taxon>
        <taxon>Spermatophyta</taxon>
        <taxon>Magnoliopsida</taxon>
        <taxon>eudicotyledons</taxon>
        <taxon>Gunneridae</taxon>
        <taxon>Pentapetalae</taxon>
        <taxon>asterids</taxon>
        <taxon>campanulids</taxon>
        <taxon>Asterales</taxon>
        <taxon>Asteraceae</taxon>
        <taxon>Cichorioideae</taxon>
        <taxon>Cichorieae</taxon>
        <taxon>Lactucinae</taxon>
        <taxon>Lactuca</taxon>
    </lineage>
</organism>
<dbReference type="InterPro" id="IPR005516">
    <property type="entry name" value="Remorin_C"/>
</dbReference>
<dbReference type="Proteomes" id="UP000235145">
    <property type="component" value="Unassembled WGS sequence"/>
</dbReference>
<dbReference type="PANTHER" id="PTHR31471">
    <property type="entry name" value="OS02G0116800 PROTEIN"/>
    <property type="match status" value="1"/>
</dbReference>
<keyword evidence="5" id="KW-1185">Reference proteome</keyword>
<gene>
    <name evidence="4" type="ORF">LSAT_V11C500278250</name>
</gene>
<protein>
    <recommendedName>
        <fullName evidence="3">Remorin C-terminal domain-containing protein</fullName>
    </recommendedName>
</protein>
<reference evidence="4 5" key="1">
    <citation type="journal article" date="2017" name="Nat. Commun.">
        <title>Genome assembly with in vitro proximity ligation data and whole-genome triplication in lettuce.</title>
        <authorList>
            <person name="Reyes-Chin-Wo S."/>
            <person name="Wang Z."/>
            <person name="Yang X."/>
            <person name="Kozik A."/>
            <person name="Arikit S."/>
            <person name="Song C."/>
            <person name="Xia L."/>
            <person name="Froenicke L."/>
            <person name="Lavelle D.O."/>
            <person name="Truco M.J."/>
            <person name="Xia R."/>
            <person name="Zhu S."/>
            <person name="Xu C."/>
            <person name="Xu H."/>
            <person name="Xu X."/>
            <person name="Cox K."/>
            <person name="Korf I."/>
            <person name="Meyers B.C."/>
            <person name="Michelmore R.W."/>
        </authorList>
    </citation>
    <scope>NUCLEOTIDE SEQUENCE [LARGE SCALE GENOMIC DNA]</scope>
    <source>
        <strain evidence="5">cv. Salinas</strain>
        <tissue evidence="4">Seedlings</tissue>
    </source>
</reference>
<evidence type="ECO:0000313" key="5">
    <source>
        <dbReference type="Proteomes" id="UP000235145"/>
    </source>
</evidence>